<proteinExistence type="predicted"/>
<sequence>MDGIYRMRTLIETQRGKKKKRPENNKRDSSSSEASIKPDQRVKVLKQIDQGDKSAEKKQKWEPESPAQRLVRLNRLAKPPARRLRSLWDEKCEFLDVQRRDKIKSFLEEDYFLTPEQTELYFRTIQDSRWKGERVCAPVCREKKHHEKLTKQREKWLIEFSAQVAHRLCDYTSRAPNDMMSSNRMRSIADVVLERIAAMLVLEKAYDRLKINDLQRTLSMHGVSSGFIQALQAVQGLKCLRQINWFEICRDVGQGCVA</sequence>
<evidence type="ECO:0000256" key="1">
    <source>
        <dbReference type="SAM" id="MobiDB-lite"/>
    </source>
</evidence>
<keyword evidence="3" id="KW-1185">Reference proteome</keyword>
<gene>
    <name evidence="2" type="ORF">EVAR_53899_1</name>
</gene>
<reference evidence="2 3" key="1">
    <citation type="journal article" date="2019" name="Commun. Biol.">
        <title>The bagworm genome reveals a unique fibroin gene that provides high tensile strength.</title>
        <authorList>
            <person name="Kono N."/>
            <person name="Nakamura H."/>
            <person name="Ohtoshi R."/>
            <person name="Tomita M."/>
            <person name="Numata K."/>
            <person name="Arakawa K."/>
        </authorList>
    </citation>
    <scope>NUCLEOTIDE SEQUENCE [LARGE SCALE GENOMIC DNA]</scope>
</reference>
<dbReference type="AlphaFoldDB" id="A0A4C1YEK3"/>
<feature type="compositionally biased region" description="Basic and acidic residues" evidence="1">
    <location>
        <begin position="49"/>
        <end position="63"/>
    </location>
</feature>
<organism evidence="2 3">
    <name type="scientific">Eumeta variegata</name>
    <name type="common">Bagworm moth</name>
    <name type="synonym">Eumeta japonica</name>
    <dbReference type="NCBI Taxonomy" id="151549"/>
    <lineage>
        <taxon>Eukaryota</taxon>
        <taxon>Metazoa</taxon>
        <taxon>Ecdysozoa</taxon>
        <taxon>Arthropoda</taxon>
        <taxon>Hexapoda</taxon>
        <taxon>Insecta</taxon>
        <taxon>Pterygota</taxon>
        <taxon>Neoptera</taxon>
        <taxon>Endopterygota</taxon>
        <taxon>Lepidoptera</taxon>
        <taxon>Glossata</taxon>
        <taxon>Ditrysia</taxon>
        <taxon>Tineoidea</taxon>
        <taxon>Psychidae</taxon>
        <taxon>Oiketicinae</taxon>
        <taxon>Eumeta</taxon>
    </lineage>
</organism>
<name>A0A4C1YEK3_EUMVA</name>
<dbReference type="Proteomes" id="UP000299102">
    <property type="component" value="Unassembled WGS sequence"/>
</dbReference>
<dbReference type="OrthoDB" id="46913at2759"/>
<dbReference type="EMBL" id="BGZK01001174">
    <property type="protein sequence ID" value="GBP73470.1"/>
    <property type="molecule type" value="Genomic_DNA"/>
</dbReference>
<feature type="compositionally biased region" description="Basic and acidic residues" evidence="1">
    <location>
        <begin position="22"/>
        <end position="42"/>
    </location>
</feature>
<comment type="caution">
    <text evidence="2">The sequence shown here is derived from an EMBL/GenBank/DDBJ whole genome shotgun (WGS) entry which is preliminary data.</text>
</comment>
<protein>
    <submittedName>
        <fullName evidence="2">Uncharacterized protein</fullName>
    </submittedName>
</protein>
<accession>A0A4C1YEK3</accession>
<feature type="region of interest" description="Disordered" evidence="1">
    <location>
        <begin position="1"/>
        <end position="64"/>
    </location>
</feature>
<evidence type="ECO:0000313" key="2">
    <source>
        <dbReference type="EMBL" id="GBP73470.1"/>
    </source>
</evidence>
<evidence type="ECO:0000313" key="3">
    <source>
        <dbReference type="Proteomes" id="UP000299102"/>
    </source>
</evidence>